<dbReference type="EMBL" id="AYKW01000008">
    <property type="protein sequence ID" value="PIL33265.1"/>
    <property type="molecule type" value="Genomic_DNA"/>
</dbReference>
<dbReference type="STRING" id="1077348.A0A2G8SHL4"/>
<accession>A0A2G8SHL4</accession>
<evidence type="ECO:0000256" key="2">
    <source>
        <dbReference type="SAM" id="Phobius"/>
    </source>
</evidence>
<evidence type="ECO:0000313" key="4">
    <source>
        <dbReference type="EMBL" id="PIL33265.1"/>
    </source>
</evidence>
<dbReference type="InterPro" id="IPR004242">
    <property type="entry name" value="Transposase_21"/>
</dbReference>
<evidence type="ECO:0000259" key="3">
    <source>
        <dbReference type="PROSITE" id="PS51469"/>
    </source>
</evidence>
<feature type="domain" description="SUN" evidence="3">
    <location>
        <begin position="1193"/>
        <end position="1390"/>
    </location>
</feature>
<feature type="region of interest" description="Disordered" evidence="1">
    <location>
        <begin position="877"/>
        <end position="900"/>
    </location>
</feature>
<comment type="caution">
    <text evidence="4">The sequence shown here is derived from an EMBL/GenBank/DDBJ whole genome shotgun (WGS) entry which is preliminary data.</text>
</comment>
<dbReference type="Pfam" id="PF02992">
    <property type="entry name" value="Transposase_21"/>
    <property type="match status" value="1"/>
</dbReference>
<feature type="transmembrane region" description="Helical" evidence="2">
    <location>
        <begin position="109"/>
        <end position="125"/>
    </location>
</feature>
<dbReference type="PROSITE" id="PS51469">
    <property type="entry name" value="SUN"/>
    <property type="match status" value="1"/>
</dbReference>
<keyword evidence="2" id="KW-0812">Transmembrane</keyword>
<feature type="compositionally biased region" description="Basic and acidic residues" evidence="1">
    <location>
        <begin position="1082"/>
        <end position="1092"/>
    </location>
</feature>
<dbReference type="InterPro" id="IPR012919">
    <property type="entry name" value="SUN_dom"/>
</dbReference>
<keyword evidence="2" id="KW-0472">Membrane</keyword>
<evidence type="ECO:0000256" key="1">
    <source>
        <dbReference type="SAM" id="MobiDB-lite"/>
    </source>
</evidence>
<dbReference type="PANTHER" id="PTHR46579">
    <property type="entry name" value="F5/8 TYPE C DOMAIN-CONTAINING PROTEIN-RELATED"/>
    <property type="match status" value="1"/>
</dbReference>
<protein>
    <recommendedName>
        <fullName evidence="3">SUN domain-containing protein</fullName>
    </recommendedName>
</protein>
<feature type="region of interest" description="Disordered" evidence="1">
    <location>
        <begin position="1078"/>
        <end position="1129"/>
    </location>
</feature>
<keyword evidence="5" id="KW-1185">Reference proteome</keyword>
<dbReference type="OrthoDB" id="3247418at2759"/>
<feature type="compositionally biased region" description="Low complexity" evidence="1">
    <location>
        <begin position="1115"/>
        <end position="1129"/>
    </location>
</feature>
<name>A0A2G8SHL4_9APHY</name>
<reference evidence="4 5" key="1">
    <citation type="journal article" date="2015" name="Sci. Rep.">
        <title>Chromosome-level genome map provides insights into diverse defense mechanisms in the medicinal fungus Ganoderma sinense.</title>
        <authorList>
            <person name="Zhu Y."/>
            <person name="Xu J."/>
            <person name="Sun C."/>
            <person name="Zhou S."/>
            <person name="Xu H."/>
            <person name="Nelson D.R."/>
            <person name="Qian J."/>
            <person name="Song J."/>
            <person name="Luo H."/>
            <person name="Xiang L."/>
            <person name="Li Y."/>
            <person name="Xu Z."/>
            <person name="Ji A."/>
            <person name="Wang L."/>
            <person name="Lu S."/>
            <person name="Hayward A."/>
            <person name="Sun W."/>
            <person name="Li X."/>
            <person name="Schwartz D.C."/>
            <person name="Wang Y."/>
            <person name="Chen S."/>
        </authorList>
    </citation>
    <scope>NUCLEOTIDE SEQUENCE [LARGE SCALE GENOMIC DNA]</scope>
    <source>
        <strain evidence="4 5">ZZ0214-1</strain>
    </source>
</reference>
<dbReference type="PANTHER" id="PTHR46579:SF2">
    <property type="entry name" value="C2H2-TYPE DOMAIN-CONTAINING PROTEIN"/>
    <property type="match status" value="1"/>
</dbReference>
<keyword evidence="2" id="KW-1133">Transmembrane helix</keyword>
<gene>
    <name evidence="4" type="ORF">GSI_04715</name>
</gene>
<dbReference type="Proteomes" id="UP000230002">
    <property type="component" value="Unassembled WGS sequence"/>
</dbReference>
<sequence>MSYTDPIVPLQPENLNNHKFQSFHAWLKTKRSWLAELHPLGVKYTDNHRDRLIEKVDYQLERLMRLERDSWDCAKVAANVPGLYYFSDKEGPITVTSPPTTGDRKSMEPCLVAALIMVVILHAMAGVARPYLSFVLATIRAVILGAICLGQRSRGLTPSQLALLQKIPDDVRTAASMLNLDTSFISFACCPKCTCIYSPNPDSPDDPYPRTCTHQETDEPVCGEPLVKEKILRPLKKGGQPRSVFRAIRTYPYRSIHSWIADMFSRHAIEQMCTACWEKPEDADSWTDIMDSPGIRTFPGPDGILFSTPPSHRVHLVFCLFIDWFNPHGNKQAGRHHSVGAIYLALLNLPVHLRYRPENIFLAGIIPGPSEPSLHQINHLLRPLVDELLDLWHQGIHIKKTFLSPEFGCRIRAALIPLVCDLPASRKAAGFASHSATQFCSFCLLRKKDICNVDRGTWPGSRTWQEHVELARAWRDAPTNKVREEKFDAHGLRWSELLRLPYWDPTRFTLLDSMHNLFLGELHHHCITLWGMKTADGRSGPGIAPRNSSKVHSPAEQQACLNKIAAALRAPTISAKSVSAARKDYLATIVAFNSIPITRSNPGKMDYAAKLVERVTSRGASSILMPPALPYPSSNFHLVEEDDEASDPENQFGRIFTGHVLQEIRKDIGSIYVPSWLERPPANIGSAATGKLKADHWRTLCTVHMVITLGRLWGGPSASEDEKAALENFMHLVAAVDLATRRNMSHERAMAFDGHMEAYLFGIRSLYDAQLVPNHHLSLHLMDCLLLFGPTHGWWSFPFERYNGMLQKLKTNHKQSDIPGTFMRGFYTGAKLRWLMESETWPADSEFQGMVAAFQAAFGHGTHRPRFTNVLAESFGTESVTDPETPSRHPGSEETSLPPGLYEKLRSSINNSSQVHFASLSNNVDAGTSDDRPFLPDAVEFISRLTHLGVTYATRRRRGLRNSFILFRMPDSDSSAVVAGQIDSIFYHTRREGGTVITEPFFLVDKFAQLSDSAQSYDPYCKFPDGNTWLCYRRFEGEQQLLQLPDIVTHFAALEYTPTGIDEPCIVSLSSMGNSRTRKKDRSVYDSSRFEGDESENSDTSGVENKSKRVRFKRSSTPPRSSRTRTSPLPTSQTICLLFLLIIVPVSMAFFNINLTPSFAAAVDFARPLIEATSFPAARRSTAQIPPHIAEYVQQAISTALDNVLQRPDFALRTRGAIVIPSLTTSQKRLSCNDPENILDEGRDPGSCCFIAGNRGQVAIRLAELIRPTHVVIDYIIPSHPLLHHAPRQVILWGLVDGAVNKALFQSMSRFRAKHRSLGDGPPVSASFLFLPFANFTFDIHTAFPIQTFPIHPDIVVSEMTSGLYILEIRSNWGGNTTGICRVRLHGERIV</sequence>
<dbReference type="Gene3D" id="2.60.120.260">
    <property type="entry name" value="Galactose-binding domain-like"/>
    <property type="match status" value="1"/>
</dbReference>
<evidence type="ECO:0000313" key="5">
    <source>
        <dbReference type="Proteomes" id="UP000230002"/>
    </source>
</evidence>
<organism evidence="4 5">
    <name type="scientific">Ganoderma sinense ZZ0214-1</name>
    <dbReference type="NCBI Taxonomy" id="1077348"/>
    <lineage>
        <taxon>Eukaryota</taxon>
        <taxon>Fungi</taxon>
        <taxon>Dikarya</taxon>
        <taxon>Basidiomycota</taxon>
        <taxon>Agaricomycotina</taxon>
        <taxon>Agaricomycetes</taxon>
        <taxon>Polyporales</taxon>
        <taxon>Polyporaceae</taxon>
        <taxon>Ganoderma</taxon>
    </lineage>
</organism>
<proteinExistence type="predicted"/>